<gene>
    <name evidence="1" type="ORF">SAMN05216404_10138</name>
</gene>
<protein>
    <submittedName>
        <fullName evidence="1">Uncharacterized protein</fullName>
    </submittedName>
</protein>
<reference evidence="1 2" key="1">
    <citation type="submission" date="2016-10" db="EMBL/GenBank/DDBJ databases">
        <authorList>
            <person name="de Groot N.N."/>
        </authorList>
    </citation>
    <scope>NUCLEOTIDE SEQUENCE [LARGE SCALE GENOMIC DNA]</scope>
    <source>
        <strain evidence="1 2">Nl18</strain>
    </source>
</reference>
<accession>A0A1H8AX88</accession>
<proteinExistence type="predicted"/>
<sequence>MDEQIANLTPEQIEILESDLGKLAEVHAQQGEQ</sequence>
<dbReference type="EMBL" id="FOCT01000001">
    <property type="protein sequence ID" value="SEM74544.1"/>
    <property type="molecule type" value="Genomic_DNA"/>
</dbReference>
<dbReference type="AlphaFoldDB" id="A0A1H8AX88"/>
<dbReference type="Proteomes" id="UP000183898">
    <property type="component" value="Unassembled WGS sequence"/>
</dbReference>
<organism evidence="1 2">
    <name type="scientific">Nitrosospira multiformis</name>
    <dbReference type="NCBI Taxonomy" id="1231"/>
    <lineage>
        <taxon>Bacteria</taxon>
        <taxon>Pseudomonadati</taxon>
        <taxon>Pseudomonadota</taxon>
        <taxon>Betaproteobacteria</taxon>
        <taxon>Nitrosomonadales</taxon>
        <taxon>Nitrosomonadaceae</taxon>
        <taxon>Nitrosospira</taxon>
    </lineage>
</organism>
<evidence type="ECO:0000313" key="2">
    <source>
        <dbReference type="Proteomes" id="UP000183898"/>
    </source>
</evidence>
<name>A0A1H8AX88_9PROT</name>
<evidence type="ECO:0000313" key="1">
    <source>
        <dbReference type="EMBL" id="SEM74544.1"/>
    </source>
</evidence>